<organism evidence="1 2">
    <name type="scientific">Ephemerocybe angulata</name>
    <dbReference type="NCBI Taxonomy" id="980116"/>
    <lineage>
        <taxon>Eukaryota</taxon>
        <taxon>Fungi</taxon>
        <taxon>Dikarya</taxon>
        <taxon>Basidiomycota</taxon>
        <taxon>Agaricomycotina</taxon>
        <taxon>Agaricomycetes</taxon>
        <taxon>Agaricomycetidae</taxon>
        <taxon>Agaricales</taxon>
        <taxon>Agaricineae</taxon>
        <taxon>Psathyrellaceae</taxon>
        <taxon>Ephemerocybe</taxon>
    </lineage>
</organism>
<sequence length="539" mass="60519">MDQCLQIHEIIQNICTHAADKRSLLHMALSSRRFLAPALDALWHDIDSLLPLITCLKSTNDLWDTEDPVPHPLYEGELVAVLHPIRAITREDLERYTDFYAPRIRIFRPSVLEKEILSIEAFQALQLATEGRNGALAPLVKTLEWPSPRHLSGELEERFARLLSPYMLLFYGNDITSLTFNLPPDIPLHKGSLELALKRSSRNLKALAIEQHGEPTEDPIFILQCICLHNWDLLESLQLPFLSADMVQPIASLPLLKTLILADCGVNGALAVLPSIPVGLAEKLAGSPSFPSLEYLKVDGTRIMDFPGSRLLACFPSTNIIARLEFTIKFLYPMTLFEAQELVNAIATHCNPLTLTNIQLLDRNSDNLEEPVEIDTRRELDLSSLFKFTKITRLSVQVPLAITMTPEDIARIPLAFPKISTLSLCGPVPNYHPPRIDHTHFLSLLQNCPFLTHLGLKFDLATVEGSSFPGAPFQLQIVSVGDSPMYLPSEVISFFKYNLPNIRFLAFAIPEEPTVLARRWALVCEGLGVDNPHRYFNYT</sequence>
<comment type="caution">
    <text evidence="1">The sequence shown here is derived from an EMBL/GenBank/DDBJ whole genome shotgun (WGS) entry which is preliminary data.</text>
</comment>
<dbReference type="SUPFAM" id="SSF52047">
    <property type="entry name" value="RNI-like"/>
    <property type="match status" value="1"/>
</dbReference>
<dbReference type="InterPro" id="IPR032675">
    <property type="entry name" value="LRR_dom_sf"/>
</dbReference>
<dbReference type="OrthoDB" id="3543113at2759"/>
<reference evidence="1 2" key="1">
    <citation type="submission" date="2020-07" db="EMBL/GenBank/DDBJ databases">
        <title>Comparative genomics of pyrophilous fungi reveals a link between fire events and developmental genes.</title>
        <authorList>
            <consortium name="DOE Joint Genome Institute"/>
            <person name="Steindorff A.S."/>
            <person name="Carver A."/>
            <person name="Calhoun S."/>
            <person name="Stillman K."/>
            <person name="Liu H."/>
            <person name="Lipzen A."/>
            <person name="Pangilinan J."/>
            <person name="Labutti K."/>
            <person name="Bruns T.D."/>
            <person name="Grigoriev I.V."/>
        </authorList>
    </citation>
    <scope>NUCLEOTIDE SEQUENCE [LARGE SCALE GENOMIC DNA]</scope>
    <source>
        <strain evidence="1 2">CBS 144469</strain>
    </source>
</reference>
<dbReference type="Gene3D" id="3.80.10.10">
    <property type="entry name" value="Ribonuclease Inhibitor"/>
    <property type="match status" value="1"/>
</dbReference>
<dbReference type="Proteomes" id="UP000521943">
    <property type="component" value="Unassembled WGS sequence"/>
</dbReference>
<dbReference type="AlphaFoldDB" id="A0A8H6HW05"/>
<accession>A0A8H6HW05</accession>
<gene>
    <name evidence="1" type="ORF">DFP72DRAFT_429274</name>
</gene>
<name>A0A8H6HW05_9AGAR</name>
<keyword evidence="2" id="KW-1185">Reference proteome</keyword>
<dbReference type="EMBL" id="JACGCI010000040">
    <property type="protein sequence ID" value="KAF6753327.1"/>
    <property type="molecule type" value="Genomic_DNA"/>
</dbReference>
<proteinExistence type="predicted"/>
<protein>
    <submittedName>
        <fullName evidence="1">Uncharacterized protein</fullName>
    </submittedName>
</protein>
<evidence type="ECO:0000313" key="1">
    <source>
        <dbReference type="EMBL" id="KAF6753327.1"/>
    </source>
</evidence>
<evidence type="ECO:0000313" key="2">
    <source>
        <dbReference type="Proteomes" id="UP000521943"/>
    </source>
</evidence>